<keyword evidence="2" id="KW-0812">Transmembrane</keyword>
<reference evidence="4 5" key="1">
    <citation type="journal article" date="2014" name="Int. J. Syst. Evol. Microbiol.">
        <title>Phylogenomics and the dynamic genome evolution of the genus Streptococcus.</title>
        <authorList>
            <consortium name="The Broad Institute Genome Sequencing Platform"/>
            <person name="Richards V.P."/>
            <person name="Palmer S.R."/>
            <person name="Pavinski Bitar P.D."/>
            <person name="Qin X."/>
            <person name="Weinstock G.M."/>
            <person name="Highlander S.K."/>
            <person name="Town C.D."/>
            <person name="Burne R.A."/>
            <person name="Stanhope M.J."/>
        </authorList>
    </citation>
    <scope>NUCLEOTIDE SEQUENCE [LARGE SCALE GENOMIC DNA]</scope>
    <source>
        <strain evidence="4 5">NCTC 11558</strain>
    </source>
</reference>
<gene>
    <name evidence="4" type="ORF">STRMA_0382</name>
</gene>
<evidence type="ECO:0000313" key="4">
    <source>
        <dbReference type="EMBL" id="EHJ52648.1"/>
    </source>
</evidence>
<feature type="transmembrane region" description="Helical" evidence="2">
    <location>
        <begin position="209"/>
        <end position="227"/>
    </location>
</feature>
<dbReference type="eggNOG" id="COG1266">
    <property type="taxonomic scope" value="Bacteria"/>
</dbReference>
<keyword evidence="2" id="KW-0472">Membrane</keyword>
<dbReference type="Pfam" id="PF02517">
    <property type="entry name" value="Rce1-like"/>
    <property type="match status" value="1"/>
</dbReference>
<dbReference type="GO" id="GO:0004175">
    <property type="term" value="F:endopeptidase activity"/>
    <property type="evidence" value="ECO:0007669"/>
    <property type="project" value="UniProtKB-ARBA"/>
</dbReference>
<dbReference type="GO" id="GO:0006508">
    <property type="term" value="P:proteolysis"/>
    <property type="evidence" value="ECO:0007669"/>
    <property type="project" value="UniProtKB-KW"/>
</dbReference>
<dbReference type="GO" id="GO:0080120">
    <property type="term" value="P:CAAX-box protein maturation"/>
    <property type="evidence" value="ECO:0007669"/>
    <property type="project" value="UniProtKB-ARBA"/>
</dbReference>
<keyword evidence="4" id="KW-0645">Protease</keyword>
<dbReference type="Proteomes" id="UP000003573">
    <property type="component" value="Unassembled WGS sequence"/>
</dbReference>
<feature type="transmembrane region" description="Helical" evidence="2">
    <location>
        <begin position="114"/>
        <end position="132"/>
    </location>
</feature>
<feature type="transmembrane region" description="Helical" evidence="2">
    <location>
        <begin position="33"/>
        <end position="51"/>
    </location>
</feature>
<evidence type="ECO:0000259" key="3">
    <source>
        <dbReference type="Pfam" id="PF02517"/>
    </source>
</evidence>
<feature type="transmembrane region" description="Helical" evidence="2">
    <location>
        <begin position="153"/>
        <end position="170"/>
    </location>
</feature>
<comment type="caution">
    <text evidence="4">The sequence shown here is derived from an EMBL/GenBank/DDBJ whole genome shotgun (WGS) entry which is preliminary data.</text>
</comment>
<name>G5JYW6_9STRE</name>
<dbReference type="EMBL" id="AEUW02000001">
    <property type="protein sequence ID" value="EHJ52648.1"/>
    <property type="molecule type" value="Genomic_DNA"/>
</dbReference>
<keyword evidence="4" id="KW-0378">Hydrolase</keyword>
<organism evidence="4 5">
    <name type="scientific">Streptococcus macacae NCTC 11558</name>
    <dbReference type="NCBI Taxonomy" id="764298"/>
    <lineage>
        <taxon>Bacteria</taxon>
        <taxon>Bacillati</taxon>
        <taxon>Bacillota</taxon>
        <taxon>Bacilli</taxon>
        <taxon>Lactobacillales</taxon>
        <taxon>Streptococcaceae</taxon>
        <taxon>Streptococcus</taxon>
    </lineage>
</organism>
<keyword evidence="2" id="KW-1133">Transmembrane helix</keyword>
<dbReference type="InterPro" id="IPR003675">
    <property type="entry name" value="Rce1/LyrA-like_dom"/>
</dbReference>
<evidence type="ECO:0000256" key="2">
    <source>
        <dbReference type="SAM" id="Phobius"/>
    </source>
</evidence>
<proteinExistence type="inferred from homology"/>
<feature type="domain" description="CAAX prenyl protease 2/Lysostaphin resistance protein A-like" evidence="3">
    <location>
        <begin position="119"/>
        <end position="217"/>
    </location>
</feature>
<sequence length="228" mass="25831">MDLEYERGSPFISKKLMVKGGITMLLVKQINSSLMQLLAVLVISYIVYRLSPEKSRLRFSQWIGLVKTKIRWGYCCVIGFSYFIVGFLIAYYLYSSHLVQNTSVMGRSYQATGFSIETILIILIWAIVQTSLTEEILFRACLRKLSARFLGKRGGNILQALLFAALHLLILSSYDLLPMLMIFAMTFSIAYALGWLVSSNSKESIMETWLIHAVTNILSQGLILAFLI</sequence>
<feature type="transmembrane region" description="Helical" evidence="2">
    <location>
        <begin position="176"/>
        <end position="197"/>
    </location>
</feature>
<feature type="transmembrane region" description="Helical" evidence="2">
    <location>
        <begin position="72"/>
        <end position="94"/>
    </location>
</feature>
<protein>
    <submittedName>
        <fullName evidence="4">CAAX amino terminal protease family protein</fullName>
    </submittedName>
</protein>
<evidence type="ECO:0000256" key="1">
    <source>
        <dbReference type="ARBA" id="ARBA00009067"/>
    </source>
</evidence>
<dbReference type="AlphaFoldDB" id="G5JYW6"/>
<keyword evidence="5" id="KW-1185">Reference proteome</keyword>
<comment type="similarity">
    <text evidence="1">Belongs to the UPF0177 family.</text>
</comment>
<evidence type="ECO:0000313" key="5">
    <source>
        <dbReference type="Proteomes" id="UP000003573"/>
    </source>
</evidence>
<accession>G5JYW6</accession>